<evidence type="ECO:0000313" key="10">
    <source>
        <dbReference type="Proteomes" id="UP001652445"/>
    </source>
</evidence>
<evidence type="ECO:0000256" key="4">
    <source>
        <dbReference type="ARBA" id="ARBA00022729"/>
    </source>
</evidence>
<evidence type="ECO:0000256" key="1">
    <source>
        <dbReference type="ARBA" id="ARBA00004418"/>
    </source>
</evidence>
<evidence type="ECO:0000313" key="9">
    <source>
        <dbReference type="EMBL" id="MCU6791772.1"/>
    </source>
</evidence>
<gene>
    <name evidence="9" type="ORF">OB236_06460</name>
</gene>
<dbReference type="Pfam" id="PF16822">
    <property type="entry name" value="ALGX"/>
    <property type="match status" value="1"/>
</dbReference>
<protein>
    <recommendedName>
        <fullName evidence="8">AlgX/AlgJ SGNH hydrolase-like domain-containing protein</fullName>
    </recommendedName>
</protein>
<evidence type="ECO:0000259" key="8">
    <source>
        <dbReference type="Pfam" id="PF16822"/>
    </source>
</evidence>
<comment type="caution">
    <text evidence="9">The sequence shown here is derived from an EMBL/GenBank/DDBJ whole genome shotgun (WGS) entry which is preliminary data.</text>
</comment>
<keyword evidence="4" id="KW-0732">Signal</keyword>
<feature type="transmembrane region" description="Helical" evidence="7">
    <location>
        <begin position="7"/>
        <end position="26"/>
    </location>
</feature>
<comment type="subcellular location">
    <subcellularLocation>
        <location evidence="1">Periplasm</location>
    </subcellularLocation>
</comment>
<keyword evidence="7" id="KW-0472">Membrane</keyword>
<keyword evidence="7" id="KW-1133">Transmembrane helix</keyword>
<keyword evidence="3" id="KW-0808">Transferase</keyword>
<reference evidence="9 10" key="1">
    <citation type="submission" date="2022-09" db="EMBL/GenBank/DDBJ databases">
        <authorList>
            <person name="Han X.L."/>
            <person name="Wang Q."/>
            <person name="Lu T."/>
        </authorList>
    </citation>
    <scope>NUCLEOTIDE SEQUENCE [LARGE SCALE GENOMIC DNA]</scope>
    <source>
        <strain evidence="9 10">WQ 127069</strain>
    </source>
</reference>
<comment type="pathway">
    <text evidence="2">Glycan biosynthesis; alginate biosynthesis.</text>
</comment>
<keyword evidence="7" id="KW-0812">Transmembrane</keyword>
<dbReference type="RefSeq" id="WP_262683218.1">
    <property type="nucleotide sequence ID" value="NZ_JAOQIO010000013.1"/>
</dbReference>
<evidence type="ECO:0000256" key="5">
    <source>
        <dbReference type="ARBA" id="ARBA00022764"/>
    </source>
</evidence>
<evidence type="ECO:0000256" key="2">
    <source>
        <dbReference type="ARBA" id="ARBA00005182"/>
    </source>
</evidence>
<sequence length="516" mass="59635">MKIHRLFNILMVIFFSLAITIPLVAVNKTSGKISSDENRVLAKFPSFSNGQEGLNTQFIKEFDTWFNDNLGFREKLVKANTMLQYALFGKLTRSDTVIGKDNWLFLMYPNMIQAYQNLDLPTKDKYQQYIVKFNQLNKYFNSIKTPFITMVNPDKETVYPEKVPDTIYKVGDLSKTDLVIDHLTNNTELDIFSPKNSLIKAKSSATVYSQNYDLTHWNQYGAFVSYLELMNRVKKYIPEIKIVSWNDFTITPYKRTTMLYGKVPFEETDYNFSYNKEYSTIKEVGPLDKFNLISSNLSFRYVNPNNNKLPKALIMGDSYVYMFMLPYLAESFSELTFLHKDNMGDIKNFVNVLKPDIFILEFMEPALHQFVDTISYSESYFENYDKYKDLPIKPNPQEGLMWIDSSNNNLVQSKDSIVIDKTDKVVSLVGWAVDANAGNTADNIFLKVGEKYYSGTYGTPRTSVSDYFKNPNLTNSGFTFTLNAADLINVGKFSLVIISKDKKYQYFPVEYKVVVK</sequence>
<organism evidence="9 10">
    <name type="scientific">Paenibacillus baimaensis</name>
    <dbReference type="NCBI Taxonomy" id="2982185"/>
    <lineage>
        <taxon>Bacteria</taxon>
        <taxon>Bacillati</taxon>
        <taxon>Bacillota</taxon>
        <taxon>Bacilli</taxon>
        <taxon>Bacillales</taxon>
        <taxon>Paenibacillaceae</taxon>
        <taxon>Paenibacillus</taxon>
    </lineage>
</organism>
<dbReference type="EMBL" id="JAOQIO010000013">
    <property type="protein sequence ID" value="MCU6791772.1"/>
    <property type="molecule type" value="Genomic_DNA"/>
</dbReference>
<keyword evidence="6" id="KW-0016">Alginate biosynthesis</keyword>
<evidence type="ECO:0000256" key="6">
    <source>
        <dbReference type="ARBA" id="ARBA00022841"/>
    </source>
</evidence>
<keyword evidence="5" id="KW-0574">Periplasm</keyword>
<feature type="domain" description="AlgX/AlgJ SGNH hydrolase-like" evidence="8">
    <location>
        <begin position="97"/>
        <end position="249"/>
    </location>
</feature>
<keyword evidence="10" id="KW-1185">Reference proteome</keyword>
<accession>A0ABT2UCX6</accession>
<evidence type="ECO:0000256" key="3">
    <source>
        <dbReference type="ARBA" id="ARBA00022679"/>
    </source>
</evidence>
<dbReference type="Proteomes" id="UP001652445">
    <property type="component" value="Unassembled WGS sequence"/>
</dbReference>
<dbReference type="InterPro" id="IPR031811">
    <property type="entry name" value="ALGX/ALGJ_SGNH-like"/>
</dbReference>
<proteinExistence type="predicted"/>
<evidence type="ECO:0000256" key="7">
    <source>
        <dbReference type="SAM" id="Phobius"/>
    </source>
</evidence>
<name>A0ABT2UCX6_9BACL</name>